<dbReference type="NCBIfam" id="TIGR01770">
    <property type="entry name" value="NDH_I_N"/>
    <property type="match status" value="1"/>
</dbReference>
<comment type="catalytic activity">
    <reaction evidence="5">
        <text>a quinone + NADH + 5 H(+)(in) = a quinol + NAD(+) + 4 H(+)(out)</text>
        <dbReference type="Rhea" id="RHEA:57888"/>
        <dbReference type="ChEBI" id="CHEBI:15378"/>
        <dbReference type="ChEBI" id="CHEBI:24646"/>
        <dbReference type="ChEBI" id="CHEBI:57540"/>
        <dbReference type="ChEBI" id="CHEBI:57945"/>
        <dbReference type="ChEBI" id="CHEBI:132124"/>
    </reaction>
</comment>
<keyword evidence="5" id="KW-1003">Cell membrane</keyword>
<dbReference type="GO" id="GO:0012505">
    <property type="term" value="C:endomembrane system"/>
    <property type="evidence" value="ECO:0007669"/>
    <property type="project" value="UniProtKB-SubCell"/>
</dbReference>
<feature type="transmembrane region" description="Helical" evidence="5">
    <location>
        <begin position="282"/>
        <end position="301"/>
    </location>
</feature>
<dbReference type="GO" id="GO:0050136">
    <property type="term" value="F:NADH dehydrogenase (quinone) (non-electrogenic) activity"/>
    <property type="evidence" value="ECO:0007669"/>
    <property type="project" value="UniProtKB-UniRule"/>
</dbReference>
<dbReference type="HAMAP" id="MF_00445">
    <property type="entry name" value="NDH1_NuoN_1"/>
    <property type="match status" value="1"/>
</dbReference>
<protein>
    <recommendedName>
        <fullName evidence="5">NADH-quinone oxidoreductase subunit N</fullName>
        <ecNumber evidence="5">7.1.1.-</ecNumber>
    </recommendedName>
    <alternativeName>
        <fullName evidence="5">NADH dehydrogenase I subunit N</fullName>
    </alternativeName>
    <alternativeName>
        <fullName evidence="5">NDH-1 subunit N</fullName>
    </alternativeName>
</protein>
<sequence>MDLGLKTRNSKLETDMNSYLDIFPLIILTAGGLAVLCAGAFLPRRPSWLLFGLSVATILAAGAAALLVAPSSPEYLGLLDLGGYARFFAVLLLTVAFLTLLFLYRYSRERGFAGDELYALLIFAAEGMVLVAASVDWLIFFLGLELLSLCLYVLIAMRRTDAAGQEAGIKYFIMGAVASAILTFGLALLYAATGTLSIRASLANMGAAASLPVFALALLLVLVGIGFKISLVPFHLWTPDVYEGAPAPVTAFLSAGSKVSLFAILIRIALNLASPAWDMAWPLLWVLAAVTMIVGNLTAIYQTRVKRLLAYSSVAQMGYLLMALVAVKEGSLPALLFYLAVYAVMDLGAFGMLGSLSEVKGDLDELEDFQGLGYSHSLRSGVFGFCLLSLVGLPPAAGFLAKLILFWAILKAGFVILAVVGISAVIISMYYYFKVFLALYMQPASREVQIPPADPANGLAGILIALGILWLGIFPTPLLAVIEQVVKNFLG</sequence>
<dbReference type="EC" id="7.1.1.-" evidence="5"/>
<evidence type="ECO:0000256" key="4">
    <source>
        <dbReference type="ARBA" id="ARBA00023136"/>
    </source>
</evidence>
<keyword evidence="3 5" id="KW-1133">Transmembrane helix</keyword>
<proteinExistence type="inferred from homology"/>
<keyword evidence="5" id="KW-0830">Ubiquinone</keyword>
<comment type="caution">
    <text evidence="8">The sequence shown here is derived from an EMBL/GenBank/DDBJ whole genome shotgun (WGS) entry which is preliminary data.</text>
</comment>
<dbReference type="PRINTS" id="PR01434">
    <property type="entry name" value="NADHDHGNASE5"/>
</dbReference>
<keyword evidence="4 5" id="KW-0472">Membrane</keyword>
<keyword evidence="5" id="KW-0813">Transport</keyword>
<feature type="transmembrane region" description="Helical" evidence="5">
    <location>
        <begin position="169"/>
        <end position="193"/>
    </location>
</feature>
<evidence type="ECO:0000256" key="6">
    <source>
        <dbReference type="RuleBase" id="RU000320"/>
    </source>
</evidence>
<feature type="transmembrane region" description="Helical" evidence="5">
    <location>
        <begin position="213"/>
        <end position="237"/>
    </location>
</feature>
<comment type="subcellular location">
    <subcellularLocation>
        <location evidence="5">Cell membrane</location>
        <topology evidence="5">Multi-pass membrane protein</topology>
    </subcellularLocation>
    <subcellularLocation>
        <location evidence="1">Endomembrane system</location>
        <topology evidence="1">Multi-pass membrane protein</topology>
    </subcellularLocation>
    <subcellularLocation>
        <location evidence="6">Membrane</location>
        <topology evidence="6">Multi-pass membrane protein</topology>
    </subcellularLocation>
</comment>
<feature type="transmembrane region" description="Helical" evidence="5">
    <location>
        <begin position="382"/>
        <end position="409"/>
    </location>
</feature>
<comment type="similarity">
    <text evidence="5">Belongs to the complex I subunit 2 family.</text>
</comment>
<evidence type="ECO:0000256" key="2">
    <source>
        <dbReference type="ARBA" id="ARBA00022692"/>
    </source>
</evidence>
<dbReference type="AlphaFoldDB" id="A0A7V6A5F6"/>
<comment type="subunit">
    <text evidence="5">NDH-1 is composed of 14 different subunits. Subunits NuoA, H, J, K, L, M, N constitute the membrane sector of the complex.</text>
</comment>
<dbReference type="GO" id="GO:0048038">
    <property type="term" value="F:quinone binding"/>
    <property type="evidence" value="ECO:0007669"/>
    <property type="project" value="UniProtKB-KW"/>
</dbReference>
<keyword evidence="2 5" id="KW-0812">Transmembrane</keyword>
<dbReference type="InterPro" id="IPR010096">
    <property type="entry name" value="NADH-Q_OxRdtase_suN/2"/>
</dbReference>
<evidence type="ECO:0000259" key="7">
    <source>
        <dbReference type="Pfam" id="PF00361"/>
    </source>
</evidence>
<feature type="transmembrane region" description="Helical" evidence="5">
    <location>
        <begin position="458"/>
        <end position="482"/>
    </location>
</feature>
<reference evidence="8" key="1">
    <citation type="journal article" date="2020" name="mSystems">
        <title>Genome- and Community-Level Interaction Insights into Carbon Utilization and Element Cycling Functions of Hydrothermarchaeota in Hydrothermal Sediment.</title>
        <authorList>
            <person name="Zhou Z."/>
            <person name="Liu Y."/>
            <person name="Xu W."/>
            <person name="Pan J."/>
            <person name="Luo Z.H."/>
            <person name="Li M."/>
        </authorList>
    </citation>
    <scope>NUCLEOTIDE SEQUENCE [LARGE SCALE GENOMIC DNA]</scope>
    <source>
        <strain evidence="8">SpSt-767</strain>
    </source>
</reference>
<feature type="transmembrane region" description="Helical" evidence="5">
    <location>
        <begin position="81"/>
        <end position="104"/>
    </location>
</feature>
<evidence type="ECO:0000313" key="8">
    <source>
        <dbReference type="EMBL" id="HHS30587.1"/>
    </source>
</evidence>
<feature type="transmembrane region" description="Helical" evidence="5">
    <location>
        <begin position="49"/>
        <end position="69"/>
    </location>
</feature>
<feature type="transmembrane region" description="Helical" evidence="5">
    <location>
        <begin position="308"/>
        <end position="327"/>
    </location>
</feature>
<keyword evidence="5" id="KW-0874">Quinone</keyword>
<evidence type="ECO:0000256" key="5">
    <source>
        <dbReference type="HAMAP-Rule" id="MF_00445"/>
    </source>
</evidence>
<feature type="transmembrane region" description="Helical" evidence="5">
    <location>
        <begin position="249"/>
        <end position="270"/>
    </location>
</feature>
<feature type="transmembrane region" description="Helical" evidence="5">
    <location>
        <begin position="333"/>
        <end position="353"/>
    </location>
</feature>
<feature type="transmembrane region" description="Helical" evidence="5">
    <location>
        <begin position="415"/>
        <end position="437"/>
    </location>
</feature>
<evidence type="ECO:0000256" key="3">
    <source>
        <dbReference type="ARBA" id="ARBA00022989"/>
    </source>
</evidence>
<dbReference type="GO" id="GO:0042773">
    <property type="term" value="P:ATP synthesis coupled electron transport"/>
    <property type="evidence" value="ECO:0007669"/>
    <property type="project" value="InterPro"/>
</dbReference>
<feature type="transmembrane region" description="Helical" evidence="5">
    <location>
        <begin position="22"/>
        <end position="42"/>
    </location>
</feature>
<gene>
    <name evidence="5" type="primary">nuoN</name>
    <name evidence="8" type="ORF">ENV52_12915</name>
</gene>
<name>A0A7V6A5F6_9BACT</name>
<keyword evidence="5" id="KW-1278">Translocase</keyword>
<organism evidence="8">
    <name type="scientific">Desulfobacca acetoxidans</name>
    <dbReference type="NCBI Taxonomy" id="60893"/>
    <lineage>
        <taxon>Bacteria</taxon>
        <taxon>Pseudomonadati</taxon>
        <taxon>Thermodesulfobacteriota</taxon>
        <taxon>Desulfobaccia</taxon>
        <taxon>Desulfobaccales</taxon>
        <taxon>Desulfobaccaceae</taxon>
        <taxon>Desulfobacca</taxon>
    </lineage>
</organism>
<accession>A0A7V6A5F6</accession>
<dbReference type="GO" id="GO:0005886">
    <property type="term" value="C:plasma membrane"/>
    <property type="evidence" value="ECO:0007669"/>
    <property type="project" value="UniProtKB-SubCell"/>
</dbReference>
<dbReference type="PANTHER" id="PTHR22773">
    <property type="entry name" value="NADH DEHYDROGENASE"/>
    <property type="match status" value="1"/>
</dbReference>
<dbReference type="Pfam" id="PF00361">
    <property type="entry name" value="Proton_antipo_M"/>
    <property type="match status" value="1"/>
</dbReference>
<comment type="function">
    <text evidence="5">NDH-1 shuttles electrons from NADH, via FMN and iron-sulfur (Fe-S) centers, to quinones in the respiratory chain. The immediate electron acceptor for the enzyme in this species is believed to be ubiquinone. Couples the redox reaction to proton translocation (for every two electrons transferred, four hydrogen ions are translocated across the cytoplasmic membrane), and thus conserves the redox energy in a proton gradient.</text>
</comment>
<keyword evidence="5" id="KW-0520">NAD</keyword>
<dbReference type="GO" id="GO:0008137">
    <property type="term" value="F:NADH dehydrogenase (ubiquinone) activity"/>
    <property type="evidence" value="ECO:0007669"/>
    <property type="project" value="InterPro"/>
</dbReference>
<dbReference type="EMBL" id="DTGR01000201">
    <property type="protein sequence ID" value="HHS30587.1"/>
    <property type="molecule type" value="Genomic_DNA"/>
</dbReference>
<evidence type="ECO:0000256" key="1">
    <source>
        <dbReference type="ARBA" id="ARBA00004127"/>
    </source>
</evidence>
<feature type="transmembrane region" description="Helical" evidence="5">
    <location>
        <begin position="139"/>
        <end position="157"/>
    </location>
</feature>
<feature type="domain" description="NADH:quinone oxidoreductase/Mrp antiporter transmembrane" evidence="7">
    <location>
        <begin position="134"/>
        <end position="427"/>
    </location>
</feature>
<dbReference type="InterPro" id="IPR001750">
    <property type="entry name" value="ND/Mrp_TM"/>
</dbReference>
<feature type="transmembrane region" description="Helical" evidence="5">
    <location>
        <begin position="116"/>
        <end position="133"/>
    </location>
</feature>